<evidence type="ECO:0000256" key="6">
    <source>
        <dbReference type="ARBA" id="ARBA00023004"/>
    </source>
</evidence>
<dbReference type="VEuPathDB" id="FungiDB:AB675_7550"/>
<evidence type="ECO:0000256" key="4">
    <source>
        <dbReference type="ARBA" id="ARBA00022723"/>
    </source>
</evidence>
<dbReference type="STRING" id="1664694.A0A0N0NMJ4"/>
<dbReference type="GO" id="GO:0016705">
    <property type="term" value="F:oxidoreductase activity, acting on paired donors, with incorporation or reduction of molecular oxygen"/>
    <property type="evidence" value="ECO:0007669"/>
    <property type="project" value="InterPro"/>
</dbReference>
<evidence type="ECO:0000313" key="10">
    <source>
        <dbReference type="EMBL" id="KPI40531.1"/>
    </source>
</evidence>
<gene>
    <name evidence="10" type="ORF">AB675_7550</name>
</gene>
<comment type="cofactor">
    <cofactor evidence="1 8">
        <name>heme</name>
        <dbReference type="ChEBI" id="CHEBI:30413"/>
    </cofactor>
</comment>
<dbReference type="GeneID" id="28739808"/>
<dbReference type="InterPro" id="IPR050121">
    <property type="entry name" value="Cytochrome_P450_monoxygenase"/>
</dbReference>
<evidence type="ECO:0000256" key="8">
    <source>
        <dbReference type="PIRSR" id="PIRSR602401-1"/>
    </source>
</evidence>
<dbReference type="Proteomes" id="UP000038010">
    <property type="component" value="Unassembled WGS sequence"/>
</dbReference>
<dbReference type="Pfam" id="PF00067">
    <property type="entry name" value="p450"/>
    <property type="match status" value="1"/>
</dbReference>
<dbReference type="InterPro" id="IPR001128">
    <property type="entry name" value="Cyt_P450"/>
</dbReference>
<reference evidence="10 11" key="1">
    <citation type="submission" date="2015-06" db="EMBL/GenBank/DDBJ databases">
        <title>Draft genome of the ant-associated black yeast Phialophora attae CBS 131958.</title>
        <authorList>
            <person name="Moreno L.F."/>
            <person name="Stielow B.J."/>
            <person name="de Hoog S."/>
            <person name="Vicente V.A."/>
            <person name="Weiss V.A."/>
            <person name="de Vries M."/>
            <person name="Cruz L.M."/>
            <person name="Souza E.M."/>
        </authorList>
    </citation>
    <scope>NUCLEOTIDE SEQUENCE [LARGE SCALE GENOMIC DNA]</scope>
    <source>
        <strain evidence="10 11">CBS 131958</strain>
    </source>
</reference>
<evidence type="ECO:0000256" key="1">
    <source>
        <dbReference type="ARBA" id="ARBA00001971"/>
    </source>
</evidence>
<dbReference type="EMBL" id="LFJN01000012">
    <property type="protein sequence ID" value="KPI40531.1"/>
    <property type="molecule type" value="Genomic_DNA"/>
</dbReference>
<dbReference type="InterPro" id="IPR017972">
    <property type="entry name" value="Cyt_P450_CS"/>
</dbReference>
<keyword evidence="3 8" id="KW-0349">Heme</keyword>
<dbReference type="InterPro" id="IPR036396">
    <property type="entry name" value="Cyt_P450_sf"/>
</dbReference>
<dbReference type="OrthoDB" id="1470350at2759"/>
<dbReference type="CDD" id="cd11058">
    <property type="entry name" value="CYP60B-like"/>
    <property type="match status" value="1"/>
</dbReference>
<dbReference type="InterPro" id="IPR002401">
    <property type="entry name" value="Cyt_P450_E_grp-I"/>
</dbReference>
<sequence length="469" mass="53308">MARFEIPFSWSRLRGNNHRSLLAIHKKYGDRVRVAPSIVSHTTGDIWKDAYGHVKGNAEFPKDTAFVPYNGVHGILTADRTDHRRFRHLFSHAFSQQGLLSQEARVQGHIDGFIEQMKTRAGKEPLNMVEWFNWLTFDIIADMSFGQSFECVEKMETHPWVVGILQGVKAAVWFTVLGRYGLLGFLFKILPQKLLDARRTNYEYVSAKLDTRIEHAGDIRGDLLDTVLQKPLDDPEKASLLPPEQRYLNEEELKSICGNFVLAGSETTATLLSGAIFLLLTHPRVHEKLVKELRETFPTSESITIAAANDKSPFLLQVLNECLRVYPPVPFIFPRSVPAGGATISGHFYPEGTQMATCAMAANFVESNFARPNEFLPERWLPKDQRPKEFQNDNANGSFQPFSTGPRNCIGRNLAYAEQRVTLAKFLWNFDLSIPKGVSGWEKWIQEMDVFILWEKNPLMVDVKVRKGI</sequence>
<dbReference type="PROSITE" id="PS00086">
    <property type="entry name" value="CYTOCHROME_P450"/>
    <property type="match status" value="1"/>
</dbReference>
<dbReference type="Gene3D" id="1.10.630.10">
    <property type="entry name" value="Cytochrome P450"/>
    <property type="match status" value="1"/>
</dbReference>
<dbReference type="GO" id="GO:0005506">
    <property type="term" value="F:iron ion binding"/>
    <property type="evidence" value="ECO:0007669"/>
    <property type="project" value="InterPro"/>
</dbReference>
<dbReference type="PANTHER" id="PTHR24305:SF210">
    <property type="entry name" value="CYTOCHROME P450 MONOOXYGENASE ASQL-RELATED"/>
    <property type="match status" value="1"/>
</dbReference>
<keyword evidence="7 9" id="KW-0503">Monooxygenase</keyword>
<evidence type="ECO:0000256" key="5">
    <source>
        <dbReference type="ARBA" id="ARBA00023002"/>
    </source>
</evidence>
<dbReference type="GO" id="GO:0020037">
    <property type="term" value="F:heme binding"/>
    <property type="evidence" value="ECO:0007669"/>
    <property type="project" value="InterPro"/>
</dbReference>
<evidence type="ECO:0000256" key="9">
    <source>
        <dbReference type="RuleBase" id="RU000461"/>
    </source>
</evidence>
<evidence type="ECO:0000256" key="7">
    <source>
        <dbReference type="ARBA" id="ARBA00023033"/>
    </source>
</evidence>
<keyword evidence="5 9" id="KW-0560">Oxidoreductase</keyword>
<proteinExistence type="inferred from homology"/>
<dbReference type="AlphaFoldDB" id="A0A0N0NMJ4"/>
<evidence type="ECO:0000256" key="3">
    <source>
        <dbReference type="ARBA" id="ARBA00022617"/>
    </source>
</evidence>
<dbReference type="GO" id="GO:0004497">
    <property type="term" value="F:monooxygenase activity"/>
    <property type="evidence" value="ECO:0007669"/>
    <property type="project" value="UniProtKB-KW"/>
</dbReference>
<dbReference type="PRINTS" id="PR00385">
    <property type="entry name" value="P450"/>
</dbReference>
<accession>A0A0N0NMJ4</accession>
<comment type="caution">
    <text evidence="10">The sequence shown here is derived from an EMBL/GenBank/DDBJ whole genome shotgun (WGS) entry which is preliminary data.</text>
</comment>
<organism evidence="10 11">
    <name type="scientific">Cyphellophora attinorum</name>
    <dbReference type="NCBI Taxonomy" id="1664694"/>
    <lineage>
        <taxon>Eukaryota</taxon>
        <taxon>Fungi</taxon>
        <taxon>Dikarya</taxon>
        <taxon>Ascomycota</taxon>
        <taxon>Pezizomycotina</taxon>
        <taxon>Eurotiomycetes</taxon>
        <taxon>Chaetothyriomycetidae</taxon>
        <taxon>Chaetothyriales</taxon>
        <taxon>Cyphellophoraceae</taxon>
        <taxon>Cyphellophora</taxon>
    </lineage>
</organism>
<keyword evidence="6 8" id="KW-0408">Iron</keyword>
<dbReference type="PANTHER" id="PTHR24305">
    <property type="entry name" value="CYTOCHROME P450"/>
    <property type="match status" value="1"/>
</dbReference>
<dbReference type="RefSeq" id="XP_018000494.1">
    <property type="nucleotide sequence ID" value="XM_018147928.1"/>
</dbReference>
<evidence type="ECO:0000256" key="2">
    <source>
        <dbReference type="ARBA" id="ARBA00010617"/>
    </source>
</evidence>
<name>A0A0N0NMJ4_9EURO</name>
<keyword evidence="11" id="KW-1185">Reference proteome</keyword>
<dbReference type="PRINTS" id="PR00463">
    <property type="entry name" value="EP450I"/>
</dbReference>
<dbReference type="SUPFAM" id="SSF48264">
    <property type="entry name" value="Cytochrome P450"/>
    <property type="match status" value="1"/>
</dbReference>
<comment type="similarity">
    <text evidence="2 9">Belongs to the cytochrome P450 family.</text>
</comment>
<keyword evidence="4 8" id="KW-0479">Metal-binding</keyword>
<feature type="binding site" description="axial binding residue" evidence="8">
    <location>
        <position position="409"/>
    </location>
    <ligand>
        <name>heme</name>
        <dbReference type="ChEBI" id="CHEBI:30413"/>
    </ligand>
    <ligandPart>
        <name>Fe</name>
        <dbReference type="ChEBI" id="CHEBI:18248"/>
    </ligandPart>
</feature>
<evidence type="ECO:0000313" key="11">
    <source>
        <dbReference type="Proteomes" id="UP000038010"/>
    </source>
</evidence>
<protein>
    <submittedName>
        <fullName evidence="10">Putative sterigmatocystin biosynthesis monooxygenase stcF</fullName>
    </submittedName>
</protein>